<comment type="similarity">
    <text evidence="1">Belongs to the short-chain dehydrogenases/reductases (SDR) family.</text>
</comment>
<dbReference type="OrthoDB" id="9803333at2"/>
<dbReference type="Proteomes" id="UP000184476">
    <property type="component" value="Unassembled WGS sequence"/>
</dbReference>
<dbReference type="Pfam" id="PF13561">
    <property type="entry name" value="adh_short_C2"/>
    <property type="match status" value="1"/>
</dbReference>
<organism evidence="3 4">
    <name type="scientific">Seinonella peptonophila</name>
    <dbReference type="NCBI Taxonomy" id="112248"/>
    <lineage>
        <taxon>Bacteria</taxon>
        <taxon>Bacillati</taxon>
        <taxon>Bacillota</taxon>
        <taxon>Bacilli</taxon>
        <taxon>Bacillales</taxon>
        <taxon>Thermoactinomycetaceae</taxon>
        <taxon>Seinonella</taxon>
    </lineage>
</organism>
<dbReference type="RefSeq" id="WP_073154919.1">
    <property type="nucleotide sequence ID" value="NZ_FQVL01000006.1"/>
</dbReference>
<dbReference type="PRINTS" id="PR00080">
    <property type="entry name" value="SDRFAMILY"/>
</dbReference>
<accession>A0A1M4Y6Z7</accession>
<evidence type="ECO:0000313" key="3">
    <source>
        <dbReference type="EMBL" id="SHF01567.1"/>
    </source>
</evidence>
<dbReference type="SUPFAM" id="SSF51735">
    <property type="entry name" value="NAD(P)-binding Rossmann-fold domains"/>
    <property type="match status" value="1"/>
</dbReference>
<dbReference type="AlphaFoldDB" id="A0A1M4Y6Z7"/>
<dbReference type="Gene3D" id="3.40.50.720">
    <property type="entry name" value="NAD(P)-binding Rossmann-like Domain"/>
    <property type="match status" value="1"/>
</dbReference>
<dbReference type="PRINTS" id="PR00081">
    <property type="entry name" value="GDHRDH"/>
</dbReference>
<evidence type="ECO:0000256" key="1">
    <source>
        <dbReference type="ARBA" id="ARBA00006484"/>
    </source>
</evidence>
<dbReference type="PANTHER" id="PTHR42760:SF115">
    <property type="entry name" value="3-OXOACYL-[ACYL-CARRIER-PROTEIN] REDUCTASE FABG"/>
    <property type="match status" value="1"/>
</dbReference>
<dbReference type="PROSITE" id="PS00061">
    <property type="entry name" value="ADH_SHORT"/>
    <property type="match status" value="1"/>
</dbReference>
<dbReference type="STRING" id="112248.SAMN05444392_10684"/>
<dbReference type="EMBL" id="FQVL01000006">
    <property type="protein sequence ID" value="SHF01567.1"/>
    <property type="molecule type" value="Genomic_DNA"/>
</dbReference>
<protein>
    <submittedName>
        <fullName evidence="3">NAD(P)-dependent dehydrogenase, short-chain alcohol dehydrogenase family</fullName>
    </submittedName>
</protein>
<evidence type="ECO:0000313" key="4">
    <source>
        <dbReference type="Proteomes" id="UP000184476"/>
    </source>
</evidence>
<keyword evidence="4" id="KW-1185">Reference proteome</keyword>
<reference evidence="3 4" key="1">
    <citation type="submission" date="2016-11" db="EMBL/GenBank/DDBJ databases">
        <authorList>
            <person name="Jaros S."/>
            <person name="Januszkiewicz K."/>
            <person name="Wedrychowicz H."/>
        </authorList>
    </citation>
    <scope>NUCLEOTIDE SEQUENCE [LARGE SCALE GENOMIC DNA]</scope>
    <source>
        <strain evidence="3 4">DSM 44666</strain>
    </source>
</reference>
<sequence length="269" mass="29224">MPEFDEVFSGVDGKGIFSRYSLAGRVSLVTGGGQGIGRAFAHALGEAGSKVAIIDMSKERAEHVVSELHEKKIEAIPLTVDVRDEVQIKEMIVKIIDHWGKLDIAFNNAGINKNAAAEETKLKDWDATFSVNLRGMFLCCQAEGRVMLQAGYGKIINTASMSSIIVPHPQKQAAYNTSKAGVVQLTKSLAAEWADRGVRVNCLSPGIIHTDLLETEELKPLTAQWIHDIPMHRLGEVTDLQGAAVFLASSVSDYMTGHNLIIDGGQTLW</sequence>
<evidence type="ECO:0000256" key="2">
    <source>
        <dbReference type="ARBA" id="ARBA00023002"/>
    </source>
</evidence>
<name>A0A1M4Y6Z7_9BACL</name>
<dbReference type="InterPro" id="IPR002347">
    <property type="entry name" value="SDR_fam"/>
</dbReference>
<keyword evidence="2" id="KW-0560">Oxidoreductase</keyword>
<gene>
    <name evidence="3" type="ORF">SAMN05444392_10684</name>
</gene>
<dbReference type="FunFam" id="3.40.50.720:FF:000240">
    <property type="entry name" value="SDR family oxidoreductase"/>
    <property type="match status" value="1"/>
</dbReference>
<dbReference type="InterPro" id="IPR036291">
    <property type="entry name" value="NAD(P)-bd_dom_sf"/>
</dbReference>
<dbReference type="GO" id="GO:0005975">
    <property type="term" value="P:carbohydrate metabolic process"/>
    <property type="evidence" value="ECO:0007669"/>
    <property type="project" value="UniProtKB-ARBA"/>
</dbReference>
<proteinExistence type="inferred from homology"/>
<dbReference type="InterPro" id="IPR020904">
    <property type="entry name" value="Sc_DH/Rdtase_CS"/>
</dbReference>
<dbReference type="PANTHER" id="PTHR42760">
    <property type="entry name" value="SHORT-CHAIN DEHYDROGENASES/REDUCTASES FAMILY MEMBER"/>
    <property type="match status" value="1"/>
</dbReference>
<dbReference type="GO" id="GO:0016616">
    <property type="term" value="F:oxidoreductase activity, acting on the CH-OH group of donors, NAD or NADP as acceptor"/>
    <property type="evidence" value="ECO:0007669"/>
    <property type="project" value="UniProtKB-ARBA"/>
</dbReference>